<feature type="domain" description="Thiamine pyrophosphate enzyme central" evidence="12">
    <location>
        <begin position="203"/>
        <end position="337"/>
    </location>
</feature>
<dbReference type="InterPro" id="IPR011766">
    <property type="entry name" value="TPP_enzyme_TPP-bd"/>
</dbReference>
<dbReference type="InterPro" id="IPR029035">
    <property type="entry name" value="DHS-like_NAD/FAD-binding_dom"/>
</dbReference>
<comment type="pathway">
    <text evidence="1 11">Amino-acid biosynthesis; L-isoleucine biosynthesis; L-isoleucine from 2-oxobutanoate: step 1/4.</text>
</comment>
<keyword evidence="7 11" id="KW-0479">Metal-binding</keyword>
<dbReference type="PANTHER" id="PTHR18968">
    <property type="entry name" value="THIAMINE PYROPHOSPHATE ENZYMES"/>
    <property type="match status" value="1"/>
</dbReference>
<dbReference type="InterPro" id="IPR045229">
    <property type="entry name" value="TPP_enz"/>
</dbReference>
<dbReference type="InterPro" id="IPR012846">
    <property type="entry name" value="Acetolactate_synth_lsu"/>
</dbReference>
<dbReference type="PANTHER" id="PTHR18968:SF13">
    <property type="entry name" value="ACETOLACTATE SYNTHASE CATALYTIC SUBUNIT, MITOCHONDRIAL"/>
    <property type="match status" value="1"/>
</dbReference>
<comment type="cofactor">
    <cofactor evidence="11">
        <name>Mg(2+)</name>
        <dbReference type="ChEBI" id="CHEBI:18420"/>
    </cofactor>
    <text evidence="11">Binds 1 Mg(2+) ion per subunit.</text>
</comment>
<evidence type="ECO:0000313" key="16">
    <source>
        <dbReference type="Proteomes" id="UP000263486"/>
    </source>
</evidence>
<dbReference type="InterPro" id="IPR012000">
    <property type="entry name" value="Thiamin_PyroP_enz_cen_dom"/>
</dbReference>
<evidence type="ECO:0000256" key="4">
    <source>
        <dbReference type="ARBA" id="ARBA00013145"/>
    </source>
</evidence>
<keyword evidence="9 11" id="KW-0786">Thiamine pyrophosphate</keyword>
<organism evidence="15 16">
    <name type="scientific">Psychrilyobacter piezotolerans</name>
    <dbReference type="NCBI Taxonomy" id="2293438"/>
    <lineage>
        <taxon>Bacteria</taxon>
        <taxon>Fusobacteriati</taxon>
        <taxon>Fusobacteriota</taxon>
        <taxon>Fusobacteriia</taxon>
        <taxon>Fusobacteriales</taxon>
        <taxon>Fusobacteriaceae</taxon>
        <taxon>Psychrilyobacter</taxon>
    </lineage>
</organism>
<reference evidence="15 16" key="1">
    <citation type="submission" date="2018-08" db="EMBL/GenBank/DDBJ databases">
        <title>Draft genome sequence of Psychrilyobacter sp. strain SD5 isolated from Black Sea water.</title>
        <authorList>
            <person name="Yadav S."/>
            <person name="Villanueva L."/>
            <person name="Damste J.S.S."/>
        </authorList>
    </citation>
    <scope>NUCLEOTIDE SEQUENCE [LARGE SCALE GENOMIC DNA]</scope>
    <source>
        <strain evidence="15 16">SD5</strain>
    </source>
</reference>
<feature type="domain" description="Thiamine pyrophosphate enzyme TPP-binding" evidence="13">
    <location>
        <begin position="393"/>
        <end position="541"/>
    </location>
</feature>
<keyword evidence="5 11" id="KW-0028">Amino-acid biosynthesis</keyword>
<comment type="cofactor">
    <cofactor evidence="11">
        <name>thiamine diphosphate</name>
        <dbReference type="ChEBI" id="CHEBI:58937"/>
    </cofactor>
    <text evidence="11">Binds 1 thiamine pyrophosphate per subunit.</text>
</comment>
<evidence type="ECO:0000256" key="5">
    <source>
        <dbReference type="ARBA" id="ARBA00022605"/>
    </source>
</evidence>
<feature type="domain" description="Thiamine pyrophosphate enzyme N-terminal TPP-binding" evidence="14">
    <location>
        <begin position="5"/>
        <end position="120"/>
    </location>
</feature>
<evidence type="ECO:0000256" key="9">
    <source>
        <dbReference type="ARBA" id="ARBA00023052"/>
    </source>
</evidence>
<comment type="catalytic activity">
    <reaction evidence="11">
        <text>2 pyruvate + H(+) = (2S)-2-acetolactate + CO2</text>
        <dbReference type="Rhea" id="RHEA:25249"/>
        <dbReference type="ChEBI" id="CHEBI:15361"/>
        <dbReference type="ChEBI" id="CHEBI:15378"/>
        <dbReference type="ChEBI" id="CHEBI:16526"/>
        <dbReference type="ChEBI" id="CHEBI:58476"/>
        <dbReference type="EC" id="2.2.1.6"/>
    </reaction>
</comment>
<evidence type="ECO:0000256" key="2">
    <source>
        <dbReference type="ARBA" id="ARBA00005025"/>
    </source>
</evidence>
<dbReference type="SUPFAM" id="SSF52467">
    <property type="entry name" value="DHS-like NAD/FAD-binding domain"/>
    <property type="match status" value="1"/>
</dbReference>
<evidence type="ECO:0000256" key="11">
    <source>
        <dbReference type="RuleBase" id="RU003591"/>
    </source>
</evidence>
<dbReference type="Pfam" id="PF02775">
    <property type="entry name" value="TPP_enzyme_C"/>
    <property type="match status" value="1"/>
</dbReference>
<keyword evidence="8 11" id="KW-0460">Magnesium</keyword>
<dbReference type="InterPro" id="IPR012001">
    <property type="entry name" value="Thiamin_PyroP_enz_TPP-bd_dom"/>
</dbReference>
<protein>
    <recommendedName>
        <fullName evidence="4 11">Acetolactate synthase</fullName>
        <ecNumber evidence="4 11">2.2.1.6</ecNumber>
    </recommendedName>
</protein>
<dbReference type="Gene3D" id="3.40.50.1220">
    <property type="entry name" value="TPP-binding domain"/>
    <property type="match status" value="1"/>
</dbReference>
<dbReference type="NCBIfam" id="TIGR00118">
    <property type="entry name" value="acolac_lg"/>
    <property type="match status" value="1"/>
</dbReference>
<evidence type="ECO:0000256" key="1">
    <source>
        <dbReference type="ARBA" id="ARBA00004974"/>
    </source>
</evidence>
<accession>A0ABX9KE66</accession>
<proteinExistence type="inferred from homology"/>
<comment type="similarity">
    <text evidence="3 11">Belongs to the TPP enzyme family.</text>
</comment>
<comment type="caution">
    <text evidence="15">The sequence shown here is derived from an EMBL/GenBank/DDBJ whole genome shotgun (WGS) entry which is preliminary data.</text>
</comment>
<evidence type="ECO:0000259" key="12">
    <source>
        <dbReference type="Pfam" id="PF00205"/>
    </source>
</evidence>
<keyword evidence="10 11" id="KW-0100">Branched-chain amino acid biosynthesis</keyword>
<comment type="pathway">
    <text evidence="2 11">Amino-acid biosynthesis; L-valine biosynthesis; L-valine from pyruvate: step 1/4.</text>
</comment>
<gene>
    <name evidence="15" type="primary">ilvB</name>
    <name evidence="15" type="ORF">DYH56_13845</name>
</gene>
<evidence type="ECO:0000259" key="14">
    <source>
        <dbReference type="Pfam" id="PF02776"/>
    </source>
</evidence>
<dbReference type="CDD" id="cd07035">
    <property type="entry name" value="TPP_PYR_POX_like"/>
    <property type="match status" value="1"/>
</dbReference>
<dbReference type="Gene3D" id="3.40.50.970">
    <property type="match status" value="2"/>
</dbReference>
<evidence type="ECO:0000256" key="10">
    <source>
        <dbReference type="ARBA" id="ARBA00023304"/>
    </source>
</evidence>
<evidence type="ECO:0000259" key="13">
    <source>
        <dbReference type="Pfam" id="PF02775"/>
    </source>
</evidence>
<evidence type="ECO:0000313" key="15">
    <source>
        <dbReference type="EMBL" id="REI39677.1"/>
    </source>
</evidence>
<dbReference type="RefSeq" id="WP_114643472.1">
    <property type="nucleotide sequence ID" value="NZ_JAACIO010000034.1"/>
</dbReference>
<dbReference type="CDD" id="cd02015">
    <property type="entry name" value="TPP_AHAS"/>
    <property type="match status" value="1"/>
</dbReference>
<dbReference type="GO" id="GO:0003984">
    <property type="term" value="F:acetolactate synthase activity"/>
    <property type="evidence" value="ECO:0007669"/>
    <property type="project" value="UniProtKB-EC"/>
</dbReference>
<evidence type="ECO:0000256" key="6">
    <source>
        <dbReference type="ARBA" id="ARBA00022679"/>
    </source>
</evidence>
<evidence type="ECO:0000256" key="7">
    <source>
        <dbReference type="ARBA" id="ARBA00022723"/>
    </source>
</evidence>
<keyword evidence="16" id="KW-1185">Reference proteome</keyword>
<dbReference type="EC" id="2.2.1.6" evidence="4 11"/>
<sequence length="569" mass="63623">MREINGAEIILEVLQDHDLKTIFGYPGGSVLPIYDALHSYKEKINHILTRHEQGAAHAADGYARSSGKTGVCVVTSGPGAANTVSGLMTAYMDSTPMLVITGQVSVNNLGTDAFQELDITGVTDSITKHNYLVRSIEELPDLLREAIYLTTNGRPGPVLIDIPMDIQMSKMSYEKFKRGCSSEYNLISDYKYIYKKPKKKETDRFIEMIKKSKRPIILAGNGVMKSNSSHQLKEFTQKFDIPVTTTLLGLGILPAEDKYNLRMLGMHGTAYANYAVDEADLVIALGMRFDNRVTGNIHRFCKNAKIIHVDIDEAEIDKNKHADLHIVGDVNLVLEALLKYEAEGKNKTWMNRIMELKNKYPLDRNFSTDYIVPQYLISRISELTNGQAIVCTDVGQHQMWTAQYYNFNKTNSIITSGGAGTMGFGLPAAIGAKLANPDREVVAIVGDGGFQMNSQELMTISEYNLDIKIIIVNNSFLGMVKQLQEVFYEKRHSFVKLERNPDFVMLGRAYGIDSHIVDTPKELDKLLRKTFSVKKSSLVNCIVSREENVFPMIPGGKSVDEMIMSEEEL</sequence>
<evidence type="ECO:0000256" key="3">
    <source>
        <dbReference type="ARBA" id="ARBA00007812"/>
    </source>
</evidence>
<keyword evidence="6 11" id="KW-0808">Transferase</keyword>
<evidence type="ECO:0000256" key="8">
    <source>
        <dbReference type="ARBA" id="ARBA00022842"/>
    </source>
</evidence>
<dbReference type="EMBL" id="QUAJ01000035">
    <property type="protein sequence ID" value="REI39677.1"/>
    <property type="molecule type" value="Genomic_DNA"/>
</dbReference>
<dbReference type="InterPro" id="IPR000399">
    <property type="entry name" value="TPP-bd_CS"/>
</dbReference>
<dbReference type="Pfam" id="PF02776">
    <property type="entry name" value="TPP_enzyme_N"/>
    <property type="match status" value="1"/>
</dbReference>
<dbReference type="InterPro" id="IPR029061">
    <property type="entry name" value="THDP-binding"/>
</dbReference>
<dbReference type="InterPro" id="IPR039368">
    <property type="entry name" value="AHAS_TPP"/>
</dbReference>
<dbReference type="Pfam" id="PF00205">
    <property type="entry name" value="TPP_enzyme_M"/>
    <property type="match status" value="1"/>
</dbReference>
<name>A0ABX9KE66_9FUSO</name>
<dbReference type="PROSITE" id="PS00187">
    <property type="entry name" value="TPP_ENZYMES"/>
    <property type="match status" value="1"/>
</dbReference>
<dbReference type="Proteomes" id="UP000263486">
    <property type="component" value="Unassembled WGS sequence"/>
</dbReference>
<dbReference type="SUPFAM" id="SSF52518">
    <property type="entry name" value="Thiamin diphosphate-binding fold (THDP-binding)"/>
    <property type="match status" value="2"/>
</dbReference>